<keyword evidence="3" id="KW-1185">Reference proteome</keyword>
<evidence type="ECO:0000256" key="1">
    <source>
        <dbReference type="SAM" id="Phobius"/>
    </source>
</evidence>
<gene>
    <name evidence="2" type="ORF">HZI73_13580</name>
</gene>
<name>A0A8J8ML18_9FIRM</name>
<dbReference type="AlphaFoldDB" id="A0A8J8ML18"/>
<accession>A0A8J8ML18</accession>
<feature type="transmembrane region" description="Helical" evidence="1">
    <location>
        <begin position="6"/>
        <end position="27"/>
    </location>
</feature>
<dbReference type="InterPro" id="IPR046118">
    <property type="entry name" value="DUF6115"/>
</dbReference>
<dbReference type="Proteomes" id="UP000683246">
    <property type="component" value="Chromosome"/>
</dbReference>
<reference evidence="2" key="1">
    <citation type="submission" date="2020-07" db="EMBL/GenBank/DDBJ databases">
        <title>Vallitalea pronyensis genome.</title>
        <authorList>
            <person name="Postec A."/>
        </authorList>
    </citation>
    <scope>NUCLEOTIDE SEQUENCE</scope>
    <source>
        <strain evidence="2">FatNI3</strain>
    </source>
</reference>
<keyword evidence="1" id="KW-0812">Transmembrane</keyword>
<dbReference type="RefSeq" id="WP_212693934.1">
    <property type="nucleotide sequence ID" value="NZ_CP058649.1"/>
</dbReference>
<dbReference type="Pfam" id="PF19610">
    <property type="entry name" value="DUF6115"/>
    <property type="match status" value="1"/>
</dbReference>
<evidence type="ECO:0000313" key="2">
    <source>
        <dbReference type="EMBL" id="QUI23253.1"/>
    </source>
</evidence>
<proteinExistence type="predicted"/>
<protein>
    <submittedName>
        <fullName evidence="2">Uncharacterized protein</fullName>
    </submittedName>
</protein>
<dbReference type="KEGG" id="vpy:HZI73_13580"/>
<keyword evidence="1" id="KW-1133">Transmembrane helix</keyword>
<keyword evidence="1" id="KW-0472">Membrane</keyword>
<evidence type="ECO:0000313" key="3">
    <source>
        <dbReference type="Proteomes" id="UP000683246"/>
    </source>
</evidence>
<dbReference type="EMBL" id="CP058649">
    <property type="protein sequence ID" value="QUI23253.1"/>
    <property type="molecule type" value="Genomic_DNA"/>
</dbReference>
<organism evidence="2 3">
    <name type="scientific">Vallitalea pronyensis</name>
    <dbReference type="NCBI Taxonomy" id="1348613"/>
    <lineage>
        <taxon>Bacteria</taxon>
        <taxon>Bacillati</taxon>
        <taxon>Bacillota</taxon>
        <taxon>Clostridia</taxon>
        <taxon>Lachnospirales</taxon>
        <taxon>Vallitaleaceae</taxon>
        <taxon>Vallitalea</taxon>
    </lineage>
</organism>
<sequence>MQGTAMSILVILSILVGIMFIGISFFIKDKKDKEMIHNPEPMVPISPPMASMDEADIMNEVNQKILELNDYASFIKKEISDQHKELLFLYQLITEKEKNLKHITDKSSKAEEKAAVSYHKSATPDISEPAHTLNHKIVENNKEIFDLYKEGHSVTEIAQSLNIGKGEVKLILDLGIK</sequence>